<feature type="compositionally biased region" description="Basic and acidic residues" evidence="4">
    <location>
        <begin position="437"/>
        <end position="448"/>
    </location>
</feature>
<feature type="region of interest" description="Disordered" evidence="4">
    <location>
        <begin position="518"/>
        <end position="574"/>
    </location>
</feature>
<feature type="region of interest" description="Disordered" evidence="4">
    <location>
        <begin position="1225"/>
        <end position="1269"/>
    </location>
</feature>
<dbReference type="InterPro" id="IPR001394">
    <property type="entry name" value="Peptidase_C19_UCH"/>
</dbReference>
<feature type="compositionally biased region" description="Basic and acidic residues" evidence="4">
    <location>
        <begin position="1459"/>
        <end position="1471"/>
    </location>
</feature>
<feature type="compositionally biased region" description="Low complexity" evidence="4">
    <location>
        <begin position="492"/>
        <end position="503"/>
    </location>
</feature>
<feature type="region of interest" description="Disordered" evidence="4">
    <location>
        <begin position="711"/>
        <end position="736"/>
    </location>
</feature>
<dbReference type="InterPro" id="IPR028889">
    <property type="entry name" value="USP"/>
</dbReference>
<reference evidence="6" key="3">
    <citation type="submission" date="2025-09" db="UniProtKB">
        <authorList>
            <consortium name="Ensembl"/>
        </authorList>
    </citation>
    <scope>IDENTIFICATION</scope>
</reference>
<dbReference type="CDD" id="cd02257">
    <property type="entry name" value="Peptidase_C19"/>
    <property type="match status" value="1"/>
</dbReference>
<dbReference type="Proteomes" id="UP000291020">
    <property type="component" value="Unassembled WGS sequence"/>
</dbReference>
<evidence type="ECO:0000313" key="6">
    <source>
        <dbReference type="Ensembl" id="ENSGAGP00000015821.1"/>
    </source>
</evidence>
<dbReference type="SUPFAM" id="SSF54001">
    <property type="entry name" value="Cysteine proteinases"/>
    <property type="match status" value="1"/>
</dbReference>
<feature type="region of interest" description="Disordered" evidence="4">
    <location>
        <begin position="858"/>
        <end position="896"/>
    </location>
</feature>
<feature type="region of interest" description="Disordered" evidence="4">
    <location>
        <begin position="1659"/>
        <end position="1701"/>
    </location>
</feature>
<dbReference type="FunFam" id="3.90.70.10:FF:000041">
    <property type="entry name" value="Inactive ubiquitin carboxyl-terminal hydrolase 53"/>
    <property type="match status" value="1"/>
</dbReference>
<dbReference type="Gene3D" id="3.90.70.10">
    <property type="entry name" value="Cysteine proteinases"/>
    <property type="match status" value="1"/>
</dbReference>
<feature type="compositionally biased region" description="Low complexity" evidence="4">
    <location>
        <begin position="555"/>
        <end position="568"/>
    </location>
</feature>
<feature type="compositionally biased region" description="Low complexity" evidence="4">
    <location>
        <begin position="386"/>
        <end position="399"/>
    </location>
</feature>
<feature type="region of interest" description="Disordered" evidence="4">
    <location>
        <begin position="657"/>
        <end position="680"/>
    </location>
</feature>
<feature type="region of interest" description="Disordered" evidence="4">
    <location>
        <begin position="1594"/>
        <end position="1613"/>
    </location>
</feature>
<accession>A0A452HLH7</accession>
<feature type="compositionally biased region" description="Polar residues" evidence="4">
    <location>
        <begin position="885"/>
        <end position="896"/>
    </location>
</feature>
<feature type="region of interest" description="Disordered" evidence="4">
    <location>
        <begin position="1459"/>
        <end position="1481"/>
    </location>
</feature>
<dbReference type="GO" id="GO:0004843">
    <property type="term" value="F:cysteine-type deubiquitinase activity"/>
    <property type="evidence" value="ECO:0007669"/>
    <property type="project" value="InterPro"/>
</dbReference>
<keyword evidence="7" id="KW-1185">Reference proteome</keyword>
<dbReference type="PANTHER" id="PTHR22975">
    <property type="entry name" value="UBIQUITIN SPECIFIC PROTEINASE"/>
    <property type="match status" value="1"/>
</dbReference>
<dbReference type="GO" id="GO:0016579">
    <property type="term" value="P:protein deubiquitination"/>
    <property type="evidence" value="ECO:0007669"/>
    <property type="project" value="InterPro"/>
</dbReference>
<evidence type="ECO:0000256" key="3">
    <source>
        <dbReference type="ARBA" id="ARBA00022801"/>
    </source>
</evidence>
<protein>
    <recommendedName>
        <fullName evidence="5">USP domain-containing protein</fullName>
    </recommendedName>
</protein>
<sequence length="1737" mass="193282">MSLKRTYFSVGRGGVQGMFTPRNTTSIAPSKGLSNEPGQNSCFLNSALQVLWHLDIFRRSFRQITRHKCMGDSCIFCALKGIFNQFQCSSEKVLPSDALRSALAKTFQDEQRFQLGIMDDAAECFENLLMRIHFHIADESKEDICTAQHCISHQKFAMTLFEQCVCTSCGATSDPLPFIQMVHYISTTSLCNQAICMLERREKPTPDMFGELLQNASTMGDLRNCPSNCGEKIRIRRVLMNSPQIITIGLVWDSDHSDLAEDVIHSLGTCLKLGDLFFRVTDDRAKQAELYLVGMICYYGKHYSTFFFQTKIRKWMYFDDAHVKEIGPKWKDVVTKCIKGHYQPLLLLYADPRGTPVSMQDLPFQVDLQQYSRTCYDSEDSGREPSISSDTRTDSSTDSCPYKHSHHESVVSHFSSDSQGTVIYNVENDTASQSSRDTGHLTDSECNQKHISKKSSLTDRKRSSSRSRRKGDEIQSSGYHSEGETLKEKQAPRTTPKPSSSTSRLREFKETVSNIIHNRPAQANQGSPSGGNVVGQSKIRRPKNLPVRSHDWEMESTSSESKSSSSSKYRPTWRPKRESLNIDSIFSKDKRNHCGYTQLSPFSEDAAKEFAEDELKEPATQGTRPNQLNIRYKHWGRGRGTQHLMDQHPRLIQRMESGYESSERNSPVSLDMPLSESSRTHRDSHMKLAGGLVPAWRNIPKSHSSSILEVESASSTSGWTSSQHSVRNGGEMPVPTKSELDELQEEVARRAQEQELLRKREKELEAAMGFNPRPSRFMDLDELQNQGRSDGFERSMQEADSIFEESLHQEQKGDCAAAFALCNEAISKLRLAMHDASSSTHSRALVDKKLQISIRKARSLQDRMQQQSSQQPPPPPTCHPPQGGIMTQSASEQTGPLQVLLSREVSLEPNGEVEFGSSSFFNPPASCHEVHSSLYPESSSLPVPASSPPNRTFPNFRAASANFDGQALSLPYGRGLAERPKKTENDTHHVMELDGAPAKGLKDYRGCNSKLEEVHDITAVLTPQHKIKFNTVNSGSLPTLVPCPHPAQASSPNKSSLHSPCFSLSNSPVPTSIDQVGGYHSMISAASSLSLQCPPVPLQRANKYPRTNSRETLLLPQDDFSNMETCKSKTHSSKGHVRSLAEQFQRLHGVSQKEGAHEKGWTAAVCQNEKSPRLIQESFTNSSTSGYRQLIPQSQENRTQSSEKLHSSLDVRDGFASMEGFSTQLITSKSPGSHSEDQCRRGGQNVADPALSQERSTHAGGVRQIDDGTATGMGASVPVDCWVDNVTRYYSSQLDCKNTEWLPVAGRNPPLSDHRTVRDDLNGTPVQFHPQWNQDTEQEISELESLYQASLAGRPVLGRLDNSRYPLSKPVSTNIIVRKLPTVAGMGLSKTPTAEIEHNLYGATVSPVSKVAYARGHSREPEEEMYSAEHFRRIARSLSGTVITNREDNTLVSSHSFKEASNVRKMPKETTHCSSSSTTLPFPHNPSVLPFDPHHYPTQMQNLSHDVLMPSMVGKARRPSGDQKNVQKLLVVPDWGETFRGEDHPGMALSYRSLPCTQKCSSSQGQRPLVDQHMEGGASRISGHWLQMNHTARQTTTLPDKRTLQSGHTAQPDKGLEESFLQQPSQCQMHESYAISCRPCPSTDYSTFRVPQGLSWDPGASHGCPVPPPRTKAAGPRRVDMPPEEDWRQNSFTPQPGGRRTLPVHIVDGTFSSASEVHQKIMARAAATAATLQNSGW</sequence>
<feature type="compositionally biased region" description="Basic and acidic residues" evidence="4">
    <location>
        <begin position="1677"/>
        <end position="1688"/>
    </location>
</feature>
<dbReference type="Ensembl" id="ENSGAGT00000018067.1">
    <property type="protein sequence ID" value="ENSGAGP00000015821.1"/>
    <property type="gene ID" value="ENSGAGG00000011899.1"/>
</dbReference>
<organism evidence="6 7">
    <name type="scientific">Gopherus agassizii</name>
    <name type="common">Agassiz's desert tortoise</name>
    <dbReference type="NCBI Taxonomy" id="38772"/>
    <lineage>
        <taxon>Eukaryota</taxon>
        <taxon>Metazoa</taxon>
        <taxon>Chordata</taxon>
        <taxon>Craniata</taxon>
        <taxon>Vertebrata</taxon>
        <taxon>Euteleostomi</taxon>
        <taxon>Archelosauria</taxon>
        <taxon>Testudinata</taxon>
        <taxon>Testudines</taxon>
        <taxon>Cryptodira</taxon>
        <taxon>Durocryptodira</taxon>
        <taxon>Testudinoidea</taxon>
        <taxon>Testudinidae</taxon>
        <taxon>Gopherus</taxon>
    </lineage>
</organism>
<feature type="compositionally biased region" description="Basic and acidic residues" evidence="4">
    <location>
        <begin position="481"/>
        <end position="491"/>
    </location>
</feature>
<feature type="region of interest" description="Disordered" evidence="4">
    <location>
        <begin position="375"/>
        <end position="416"/>
    </location>
</feature>
<dbReference type="STRING" id="38772.ENSGAGP00000015821"/>
<dbReference type="PANTHER" id="PTHR22975:SF5">
    <property type="entry name" value="INACTIVE UBIQUITIN CARBOXYL-TERMINAL HYDROLASE 54"/>
    <property type="match status" value="1"/>
</dbReference>
<keyword evidence="3" id="KW-0378">Hydrolase</keyword>
<feature type="compositionally biased region" description="Low complexity" evidence="4">
    <location>
        <begin position="711"/>
        <end position="725"/>
    </location>
</feature>
<feature type="domain" description="USP" evidence="5">
    <location>
        <begin position="31"/>
        <end position="352"/>
    </location>
</feature>
<feature type="compositionally biased region" description="Polar residues" evidence="4">
    <location>
        <begin position="1594"/>
        <end position="1609"/>
    </location>
</feature>
<feature type="region of interest" description="Disordered" evidence="4">
    <location>
        <begin position="430"/>
        <end position="506"/>
    </location>
</feature>
<feature type="compositionally biased region" description="Polar residues" evidence="4">
    <location>
        <begin position="518"/>
        <end position="527"/>
    </location>
</feature>
<evidence type="ECO:0000313" key="7">
    <source>
        <dbReference type="Proteomes" id="UP000291020"/>
    </source>
</evidence>
<dbReference type="InterPro" id="IPR038765">
    <property type="entry name" value="Papain-like_cys_pep_sf"/>
</dbReference>
<name>A0A452HLH7_9SAUR</name>
<proteinExistence type="inferred from homology"/>
<evidence type="ECO:0000256" key="1">
    <source>
        <dbReference type="ARBA" id="ARBA00009085"/>
    </source>
</evidence>
<keyword evidence="2" id="KW-0833">Ubl conjugation pathway</keyword>
<dbReference type="InterPro" id="IPR052398">
    <property type="entry name" value="Ubiquitin_hydrolase_53/54"/>
</dbReference>
<comment type="similarity">
    <text evidence="1">Belongs to the peptidase C19 family.</text>
</comment>
<evidence type="ECO:0000256" key="4">
    <source>
        <dbReference type="SAM" id="MobiDB-lite"/>
    </source>
</evidence>
<evidence type="ECO:0000256" key="2">
    <source>
        <dbReference type="ARBA" id="ARBA00022786"/>
    </source>
</evidence>
<dbReference type="Pfam" id="PF00443">
    <property type="entry name" value="UCH"/>
    <property type="match status" value="1"/>
</dbReference>
<evidence type="ECO:0000259" key="5">
    <source>
        <dbReference type="PROSITE" id="PS50235"/>
    </source>
</evidence>
<dbReference type="PROSITE" id="PS50235">
    <property type="entry name" value="USP_3"/>
    <property type="match status" value="1"/>
</dbReference>
<reference evidence="6" key="2">
    <citation type="submission" date="2025-08" db="UniProtKB">
        <authorList>
            <consortium name="Ensembl"/>
        </authorList>
    </citation>
    <scope>IDENTIFICATION</scope>
</reference>
<reference evidence="7" key="1">
    <citation type="journal article" date="2017" name="PLoS ONE">
        <title>The Agassiz's desert tortoise genome provides a resource for the conservation of a threatened species.</title>
        <authorList>
            <person name="Tollis M."/>
            <person name="DeNardo D.F."/>
            <person name="Cornelius J.A."/>
            <person name="Dolby G.A."/>
            <person name="Edwards T."/>
            <person name="Henen B.T."/>
            <person name="Karl A.E."/>
            <person name="Murphy R.W."/>
            <person name="Kusumi K."/>
        </authorList>
    </citation>
    <scope>NUCLEOTIDE SEQUENCE [LARGE SCALE GENOMIC DNA]</scope>
</reference>